<feature type="transmembrane region" description="Helical" evidence="1">
    <location>
        <begin position="26"/>
        <end position="47"/>
    </location>
</feature>
<gene>
    <name evidence="2" type="primary">ORF50606</name>
</gene>
<dbReference type="AlphaFoldDB" id="A0A0B6Z8R3"/>
<dbReference type="EMBL" id="HACG01017235">
    <property type="protein sequence ID" value="CEK64100.1"/>
    <property type="molecule type" value="Transcribed_RNA"/>
</dbReference>
<keyword evidence="1" id="KW-0812">Transmembrane</keyword>
<keyword evidence="1" id="KW-0472">Membrane</keyword>
<accession>A0A0B6Z8R3</accession>
<reference evidence="2" key="1">
    <citation type="submission" date="2014-12" db="EMBL/GenBank/DDBJ databases">
        <title>Insight into the proteome of Arion vulgaris.</title>
        <authorList>
            <person name="Aradska J."/>
            <person name="Bulat T."/>
            <person name="Smidak R."/>
            <person name="Sarate P."/>
            <person name="Gangsoo J."/>
            <person name="Sialana F."/>
            <person name="Bilban M."/>
            <person name="Lubec G."/>
        </authorList>
    </citation>
    <scope>NUCLEOTIDE SEQUENCE</scope>
    <source>
        <tissue evidence="2">Skin</tissue>
    </source>
</reference>
<name>A0A0B6Z8R3_9EUPU</name>
<protein>
    <submittedName>
        <fullName evidence="2">Uncharacterized protein</fullName>
    </submittedName>
</protein>
<keyword evidence="1" id="KW-1133">Transmembrane helix</keyword>
<evidence type="ECO:0000313" key="2">
    <source>
        <dbReference type="EMBL" id="CEK64100.1"/>
    </source>
</evidence>
<sequence length="49" mass="5617">MGRRVLILGGVMVEQVKYVNNFGELYFRYPLMTILVCVCVHVCVHVCDV</sequence>
<organism evidence="2">
    <name type="scientific">Arion vulgaris</name>
    <dbReference type="NCBI Taxonomy" id="1028688"/>
    <lineage>
        <taxon>Eukaryota</taxon>
        <taxon>Metazoa</taxon>
        <taxon>Spiralia</taxon>
        <taxon>Lophotrochozoa</taxon>
        <taxon>Mollusca</taxon>
        <taxon>Gastropoda</taxon>
        <taxon>Heterobranchia</taxon>
        <taxon>Euthyneura</taxon>
        <taxon>Panpulmonata</taxon>
        <taxon>Eupulmonata</taxon>
        <taxon>Stylommatophora</taxon>
        <taxon>Helicina</taxon>
        <taxon>Arionoidea</taxon>
        <taxon>Arionidae</taxon>
        <taxon>Arion</taxon>
    </lineage>
</organism>
<proteinExistence type="predicted"/>
<evidence type="ECO:0000256" key="1">
    <source>
        <dbReference type="SAM" id="Phobius"/>
    </source>
</evidence>